<dbReference type="Gene3D" id="3.40.50.300">
    <property type="entry name" value="P-loop containing nucleotide triphosphate hydrolases"/>
    <property type="match status" value="1"/>
</dbReference>
<evidence type="ECO:0000259" key="7">
    <source>
        <dbReference type="Pfam" id="PF23598"/>
    </source>
</evidence>
<feature type="domain" description="NB-ARC" evidence="4">
    <location>
        <begin position="176"/>
        <end position="347"/>
    </location>
</feature>
<dbReference type="AlphaFoldDB" id="A0A8B8K369"/>
<dbReference type="InterPro" id="IPR041118">
    <property type="entry name" value="Rx_N"/>
</dbReference>
<dbReference type="Gene3D" id="1.10.10.10">
    <property type="entry name" value="Winged helix-like DNA-binding domain superfamily/Winged helix DNA-binding domain"/>
    <property type="match status" value="1"/>
</dbReference>
<dbReference type="Gene3D" id="1.10.8.430">
    <property type="entry name" value="Helical domain of apoptotic protease-activating factors"/>
    <property type="match status" value="1"/>
</dbReference>
<dbReference type="InterPro" id="IPR038005">
    <property type="entry name" value="RX-like_CC"/>
</dbReference>
<dbReference type="Pfam" id="PF23598">
    <property type="entry name" value="LRR_14"/>
    <property type="match status" value="1"/>
</dbReference>
<gene>
    <name evidence="9" type="primary">LOC113851511</name>
</gene>
<dbReference type="InterPro" id="IPR042197">
    <property type="entry name" value="Apaf_helical"/>
</dbReference>
<keyword evidence="3" id="KW-0611">Plant defense</keyword>
<dbReference type="SUPFAM" id="SSF52058">
    <property type="entry name" value="L domain-like"/>
    <property type="match status" value="1"/>
</dbReference>
<dbReference type="InterPro" id="IPR032675">
    <property type="entry name" value="LRR_dom_sf"/>
</dbReference>
<reference evidence="9" key="2">
    <citation type="submission" date="2025-08" db="UniProtKB">
        <authorList>
            <consortium name="RefSeq"/>
        </authorList>
    </citation>
    <scope>IDENTIFICATION</scope>
    <source>
        <tissue evidence="9">Young leaves</tissue>
    </source>
</reference>
<evidence type="ECO:0000256" key="1">
    <source>
        <dbReference type="ARBA" id="ARBA00022737"/>
    </source>
</evidence>
<name>A0A8B8K369_ABRPR</name>
<dbReference type="InterPro" id="IPR044974">
    <property type="entry name" value="Disease_R_plants"/>
</dbReference>
<dbReference type="PANTHER" id="PTHR23155:SF1052">
    <property type="entry name" value="DISEASE RESISTANCE PROTEIN RPM1"/>
    <property type="match status" value="1"/>
</dbReference>
<dbReference type="InterPro" id="IPR058922">
    <property type="entry name" value="WHD_DRP"/>
</dbReference>
<dbReference type="GO" id="GO:0043531">
    <property type="term" value="F:ADP binding"/>
    <property type="evidence" value="ECO:0007669"/>
    <property type="project" value="InterPro"/>
</dbReference>
<dbReference type="OrthoDB" id="1428495at2759"/>
<dbReference type="Gene3D" id="3.80.10.10">
    <property type="entry name" value="Ribonuclease Inhibitor"/>
    <property type="match status" value="1"/>
</dbReference>
<dbReference type="FunFam" id="1.10.10.10:FF:000322">
    <property type="entry name" value="Probable disease resistance protein At1g63360"/>
    <property type="match status" value="1"/>
</dbReference>
<dbReference type="InterPro" id="IPR055414">
    <property type="entry name" value="LRR_R13L4/SHOC2-like"/>
</dbReference>
<dbReference type="InterPro" id="IPR036388">
    <property type="entry name" value="WH-like_DNA-bd_sf"/>
</dbReference>
<dbReference type="PRINTS" id="PR00364">
    <property type="entry name" value="DISEASERSIST"/>
</dbReference>
<dbReference type="CDD" id="cd14798">
    <property type="entry name" value="RX-CC_like"/>
    <property type="match status" value="1"/>
</dbReference>
<keyword evidence="2" id="KW-0547">Nucleotide-binding</keyword>
<dbReference type="KEGG" id="aprc:113851511"/>
<evidence type="ECO:0000256" key="3">
    <source>
        <dbReference type="ARBA" id="ARBA00022821"/>
    </source>
</evidence>
<sequence length="872" mass="100211">MAEIAVNLVTDKLIPLLENEVNLANDVCSQLVLVKVQLRLIRAYLKDADSKAEIVKTGNVVKEWVTQMREVSFYIEDVIDEYLYLEDNMLQGRDLCGVVGMIVCKIYDFLRSVIAHHGISAQLGEIEKRLEELNKAKETYGLSSSASESSSDTTLHYLRQGALFVEDDQLVGVEPTKQVLTNWLLENGSRTVISVVGDGGFGKTTIVNKVFNEQKEKHFDCYAWVTVSQSLGGKNLLKTLRRRFYEEANDKNATKEISDMDNDTLVRKLREYLHEKSYMIVFDDVWEESFWGDVEYALPRGKGKIIITTRHKKVAEFCGRSGPIHVHDMKPLSPDDAWKLFCSKACPEGCPDDLKGLSLQFVNKCNGLPLAIVAIAGLLSTKNVSVLEWKKVYDSLRSKLSSDPYLSSLHQVLSESYQDLSYNLKSCLLYFGLFPEDYSISCVRLVNLWIAEGFVENKENEGQTLEEVAEEYLSELIARNLVKVAKKYSYGRVRNCRVHDLMHNFILKKCEELKFCQVKKSQEFKLQEWTRRLSIDTYIDDVSLERSVANYRLTRSCFHFNITHDMPTSIFESLFSSFKLLVRLDCENTPLSYLPKAVGNLLHLKYLNLRNTSVEMIPKFIGKLKNLETLDLKNTYVRELPLEINKLTKLRLLLVYHTDSHILGVKLKEGIGHLRALQKLRMVDASDDEDSIIRELKNLKQMRHLGICMLNKENEELLCSAIESMTNLCTLAIKFMSKIDQVLHLESLRDPPQHLQRIYLYGRLEKLPNWISKLKNLARLRLYQSGLIEDPLPLLKDLSTLLEFDLWESYEGNELYFQKGWFMNLKVLKVGLSTLVTFKIDEGAMPHLQLLELSIRPQTVQVPTHIQQLIKS</sequence>
<evidence type="ECO:0000313" key="8">
    <source>
        <dbReference type="Proteomes" id="UP000694853"/>
    </source>
</evidence>
<evidence type="ECO:0000259" key="5">
    <source>
        <dbReference type="Pfam" id="PF18052"/>
    </source>
</evidence>
<dbReference type="RefSeq" id="XP_027337819.1">
    <property type="nucleotide sequence ID" value="XM_027482018.1"/>
</dbReference>
<reference evidence="8" key="1">
    <citation type="journal article" date="2019" name="Toxins">
        <title>Detection of Abrin-Like and Prepropulchellin-Like Toxin Genes and Transcripts Using Whole Genome Sequencing and Full-Length Transcript Sequencing of Abrus precatorius.</title>
        <authorList>
            <person name="Hovde B.T."/>
            <person name="Daligault H.E."/>
            <person name="Hanschen E.R."/>
            <person name="Kunde Y.A."/>
            <person name="Johnson M.B."/>
            <person name="Starkenburg S.R."/>
            <person name="Johnson S.L."/>
        </authorList>
    </citation>
    <scope>NUCLEOTIDE SEQUENCE [LARGE SCALE GENOMIC DNA]</scope>
</reference>
<dbReference type="GeneID" id="113851511"/>
<dbReference type="FunFam" id="3.40.50.300:FF:001091">
    <property type="entry name" value="Probable disease resistance protein At1g61300"/>
    <property type="match status" value="1"/>
</dbReference>
<dbReference type="GO" id="GO:0098542">
    <property type="term" value="P:defense response to other organism"/>
    <property type="evidence" value="ECO:0007669"/>
    <property type="project" value="TreeGrafter"/>
</dbReference>
<evidence type="ECO:0000256" key="2">
    <source>
        <dbReference type="ARBA" id="ARBA00022741"/>
    </source>
</evidence>
<evidence type="ECO:0000259" key="6">
    <source>
        <dbReference type="Pfam" id="PF23559"/>
    </source>
</evidence>
<feature type="domain" description="Disease resistance N-terminal" evidence="5">
    <location>
        <begin position="5"/>
        <end position="85"/>
    </location>
</feature>
<proteinExistence type="predicted"/>
<feature type="domain" description="Disease resistance R13L4/SHOC-2-like LRR" evidence="7">
    <location>
        <begin position="573"/>
        <end position="861"/>
    </location>
</feature>
<dbReference type="Gene3D" id="1.20.5.4130">
    <property type="match status" value="1"/>
</dbReference>
<dbReference type="PANTHER" id="PTHR23155">
    <property type="entry name" value="DISEASE RESISTANCE PROTEIN RP"/>
    <property type="match status" value="1"/>
</dbReference>
<keyword evidence="8" id="KW-1185">Reference proteome</keyword>
<organism evidence="8 9">
    <name type="scientific">Abrus precatorius</name>
    <name type="common">Indian licorice</name>
    <name type="synonym">Glycine abrus</name>
    <dbReference type="NCBI Taxonomy" id="3816"/>
    <lineage>
        <taxon>Eukaryota</taxon>
        <taxon>Viridiplantae</taxon>
        <taxon>Streptophyta</taxon>
        <taxon>Embryophyta</taxon>
        <taxon>Tracheophyta</taxon>
        <taxon>Spermatophyta</taxon>
        <taxon>Magnoliopsida</taxon>
        <taxon>eudicotyledons</taxon>
        <taxon>Gunneridae</taxon>
        <taxon>Pentapetalae</taxon>
        <taxon>rosids</taxon>
        <taxon>fabids</taxon>
        <taxon>Fabales</taxon>
        <taxon>Fabaceae</taxon>
        <taxon>Papilionoideae</taxon>
        <taxon>50 kb inversion clade</taxon>
        <taxon>NPAAA clade</taxon>
        <taxon>indigoferoid/millettioid clade</taxon>
        <taxon>Abreae</taxon>
        <taxon>Abrus</taxon>
    </lineage>
</organism>
<dbReference type="Pfam" id="PF00931">
    <property type="entry name" value="NB-ARC"/>
    <property type="match status" value="1"/>
</dbReference>
<dbReference type="Proteomes" id="UP000694853">
    <property type="component" value="Unplaced"/>
</dbReference>
<evidence type="ECO:0000259" key="4">
    <source>
        <dbReference type="Pfam" id="PF00931"/>
    </source>
</evidence>
<dbReference type="InterPro" id="IPR027417">
    <property type="entry name" value="P-loop_NTPase"/>
</dbReference>
<dbReference type="Pfam" id="PF23559">
    <property type="entry name" value="WHD_DRP"/>
    <property type="match status" value="1"/>
</dbReference>
<feature type="domain" description="Disease resistance protein winged helix" evidence="6">
    <location>
        <begin position="433"/>
        <end position="506"/>
    </location>
</feature>
<dbReference type="Pfam" id="PF18052">
    <property type="entry name" value="Rx_N"/>
    <property type="match status" value="1"/>
</dbReference>
<protein>
    <submittedName>
        <fullName evidence="9">Disease resistance protein RPM1-like</fullName>
    </submittedName>
</protein>
<keyword evidence="1" id="KW-0677">Repeat</keyword>
<evidence type="ECO:0000313" key="9">
    <source>
        <dbReference type="RefSeq" id="XP_027337819.1"/>
    </source>
</evidence>
<dbReference type="SUPFAM" id="SSF52540">
    <property type="entry name" value="P-loop containing nucleoside triphosphate hydrolases"/>
    <property type="match status" value="1"/>
</dbReference>
<dbReference type="InterPro" id="IPR002182">
    <property type="entry name" value="NB-ARC"/>
</dbReference>
<accession>A0A8B8K369</accession>